<dbReference type="RefSeq" id="WP_006282998.1">
    <property type="nucleotide sequence ID" value="NZ_BPTR01000001.1"/>
</dbReference>
<dbReference type="Gene3D" id="3.40.50.150">
    <property type="entry name" value="Vaccinia Virus protein VP39"/>
    <property type="match status" value="1"/>
</dbReference>
<evidence type="ECO:0000313" key="10">
    <source>
        <dbReference type="EMBL" id="GJG28362.1"/>
    </source>
</evidence>
<keyword evidence="4" id="KW-0808">Transferase</keyword>
<dbReference type="EMBL" id="BPTR01000001">
    <property type="protein sequence ID" value="GJG28362.1"/>
    <property type="molecule type" value="Genomic_DNA"/>
</dbReference>
<comment type="caution">
    <text evidence="10">The sequence shown here is derived from an EMBL/GenBank/DDBJ whole genome shotgun (WGS) entry which is preliminary data.</text>
</comment>
<protein>
    <recommendedName>
        <fullName evidence="2">site-specific DNA-methyltransferase (adenine-specific)</fullName>
        <ecNumber evidence="2">2.1.1.72</ecNumber>
    </recommendedName>
</protein>
<dbReference type="GO" id="GO:0003677">
    <property type="term" value="F:DNA binding"/>
    <property type="evidence" value="ECO:0007669"/>
    <property type="project" value="InterPro"/>
</dbReference>
<feature type="domain" description="N6 adenine-specific DNA methyltransferase N-terminal" evidence="9">
    <location>
        <begin position="31"/>
        <end position="160"/>
    </location>
</feature>
<dbReference type="InterPro" id="IPR002052">
    <property type="entry name" value="DNA_methylase_N6_adenine_CS"/>
</dbReference>
<keyword evidence="5" id="KW-0949">S-adenosyl-L-methionine</keyword>
<gene>
    <name evidence="10" type="primary">hsdM</name>
    <name evidence="10" type="ORF">PRRU23_20620</name>
</gene>
<name>A0AA37HXJ0_SEGBR</name>
<dbReference type="Pfam" id="PF12161">
    <property type="entry name" value="HsdM_N"/>
    <property type="match status" value="1"/>
</dbReference>
<dbReference type="InterPro" id="IPR003356">
    <property type="entry name" value="DNA_methylase_A-5"/>
</dbReference>
<evidence type="ECO:0000256" key="1">
    <source>
        <dbReference type="ARBA" id="ARBA00006594"/>
    </source>
</evidence>
<sequence length="511" mass="57427">MAKKAKKKSSDLFDAPKTPQELKLEGVQNLYNFLFEACNIIRGPVSQDNFKDYITPILYYKRISDVYDEETEAALEESGGDMEYATLPEQHRFVIPDGCHWKDVRERSENLGAAIVGAMRGIELANPDTLYGVLSMFSAQKWTDKKNLSDGKIRDLIEHLSTRKLGNNDYPTDLMGDAYEILLKKFADDSKAKAGEFYTPRSVVQLLVRILDPQPGESVYDPACGSGGMLIEAVHHMNHSNLCCGNIFGQEKNVVNSAIAKMNLFLHGASDFNIMQGDTLRNPKILQGGEVAKFDCVIANPPFSLKKWGSVEWSSDKYGRNIWGTPSDSCGDYAWIQHMIASMAPGKGRMAVVMPQGVLFRGKEEGHIREKLVKSDMVEAVVTLGDKLFYGTGLSPCFLIIRKMKPAAHSARILMIDGTKILTPKRAQNILEQKDVDRLFELYVNYENVEDFSQVVTLDDIAAKGYDLSPNKYVQYHREAIKPYTEVLAEFKAAYEEVKLREAEFRKIINA</sequence>
<dbReference type="CDD" id="cd02440">
    <property type="entry name" value="AdoMet_MTases"/>
    <property type="match status" value="1"/>
</dbReference>
<comment type="catalytic activity">
    <reaction evidence="7">
        <text>a 2'-deoxyadenosine in DNA + S-adenosyl-L-methionine = an N(6)-methyl-2'-deoxyadenosine in DNA + S-adenosyl-L-homocysteine + H(+)</text>
        <dbReference type="Rhea" id="RHEA:15197"/>
        <dbReference type="Rhea" id="RHEA-COMP:12418"/>
        <dbReference type="Rhea" id="RHEA-COMP:12419"/>
        <dbReference type="ChEBI" id="CHEBI:15378"/>
        <dbReference type="ChEBI" id="CHEBI:57856"/>
        <dbReference type="ChEBI" id="CHEBI:59789"/>
        <dbReference type="ChEBI" id="CHEBI:90615"/>
        <dbReference type="ChEBI" id="CHEBI:90616"/>
        <dbReference type="EC" id="2.1.1.72"/>
    </reaction>
</comment>
<dbReference type="InterPro" id="IPR038333">
    <property type="entry name" value="T1MK-like_N_sf"/>
</dbReference>
<dbReference type="PANTHER" id="PTHR42933:SF3">
    <property type="entry name" value="TYPE I RESTRICTION ENZYME MJAVIII METHYLASE SUBUNIT"/>
    <property type="match status" value="1"/>
</dbReference>
<evidence type="ECO:0000259" key="9">
    <source>
        <dbReference type="Pfam" id="PF12161"/>
    </source>
</evidence>
<keyword evidence="6" id="KW-0680">Restriction system</keyword>
<comment type="similarity">
    <text evidence="1">Belongs to the N(4)/N(6)-methyltransferase family.</text>
</comment>
<evidence type="ECO:0000256" key="3">
    <source>
        <dbReference type="ARBA" id="ARBA00022603"/>
    </source>
</evidence>
<evidence type="ECO:0000256" key="2">
    <source>
        <dbReference type="ARBA" id="ARBA00011900"/>
    </source>
</evidence>
<evidence type="ECO:0000313" key="11">
    <source>
        <dbReference type="Proteomes" id="UP000887043"/>
    </source>
</evidence>
<dbReference type="Proteomes" id="UP000887043">
    <property type="component" value="Unassembled WGS sequence"/>
</dbReference>
<dbReference type="SUPFAM" id="SSF53335">
    <property type="entry name" value="S-adenosyl-L-methionine-dependent methyltransferases"/>
    <property type="match status" value="1"/>
</dbReference>
<dbReference type="GO" id="GO:0009007">
    <property type="term" value="F:site-specific DNA-methyltransferase (adenine-specific) activity"/>
    <property type="evidence" value="ECO:0007669"/>
    <property type="project" value="UniProtKB-EC"/>
</dbReference>
<keyword evidence="3 10" id="KW-0489">Methyltransferase</keyword>
<dbReference type="GO" id="GO:0009307">
    <property type="term" value="P:DNA restriction-modification system"/>
    <property type="evidence" value="ECO:0007669"/>
    <property type="project" value="UniProtKB-KW"/>
</dbReference>
<dbReference type="PRINTS" id="PR00507">
    <property type="entry name" value="N12N6MTFRASE"/>
</dbReference>
<evidence type="ECO:0000259" key="8">
    <source>
        <dbReference type="Pfam" id="PF02384"/>
    </source>
</evidence>
<dbReference type="InterPro" id="IPR051537">
    <property type="entry name" value="DNA_Adenine_Mtase"/>
</dbReference>
<reference evidence="10" key="1">
    <citation type="submission" date="2021-08" db="EMBL/GenBank/DDBJ databases">
        <title>Prevotella lacticifex sp. nov., isolated from rumen of cow.</title>
        <authorList>
            <person name="Shinkai T."/>
            <person name="Ikeyama N."/>
            <person name="Kumagai M."/>
            <person name="Ohmori H."/>
            <person name="Sakamoto M."/>
            <person name="Ohkuma M."/>
            <person name="Mitsumori M."/>
        </authorList>
    </citation>
    <scope>NUCLEOTIDE SEQUENCE</scope>
    <source>
        <strain evidence="10">DSM 11371</strain>
    </source>
</reference>
<evidence type="ECO:0000256" key="7">
    <source>
        <dbReference type="ARBA" id="ARBA00047942"/>
    </source>
</evidence>
<evidence type="ECO:0000256" key="5">
    <source>
        <dbReference type="ARBA" id="ARBA00022691"/>
    </source>
</evidence>
<dbReference type="PANTHER" id="PTHR42933">
    <property type="entry name" value="SLR6095 PROTEIN"/>
    <property type="match status" value="1"/>
</dbReference>
<evidence type="ECO:0000256" key="4">
    <source>
        <dbReference type="ARBA" id="ARBA00022679"/>
    </source>
</evidence>
<dbReference type="InterPro" id="IPR022749">
    <property type="entry name" value="D12N6_MeTrfase_N"/>
</dbReference>
<dbReference type="GO" id="GO:0008170">
    <property type="term" value="F:N-methyltransferase activity"/>
    <property type="evidence" value="ECO:0007669"/>
    <property type="project" value="InterPro"/>
</dbReference>
<dbReference type="Gene3D" id="1.20.1260.30">
    <property type="match status" value="1"/>
</dbReference>
<dbReference type="AlphaFoldDB" id="A0AA37HXJ0"/>
<dbReference type="GO" id="GO:0032259">
    <property type="term" value="P:methylation"/>
    <property type="evidence" value="ECO:0007669"/>
    <property type="project" value="UniProtKB-KW"/>
</dbReference>
<dbReference type="Pfam" id="PF02384">
    <property type="entry name" value="N6_Mtase"/>
    <property type="match status" value="1"/>
</dbReference>
<accession>A0AA37HXJ0</accession>
<evidence type="ECO:0000256" key="6">
    <source>
        <dbReference type="ARBA" id="ARBA00022747"/>
    </source>
</evidence>
<organism evidence="10 11">
    <name type="scientific">Segatella bryantii</name>
    <name type="common">Prevotella bryantii</name>
    <dbReference type="NCBI Taxonomy" id="77095"/>
    <lineage>
        <taxon>Bacteria</taxon>
        <taxon>Pseudomonadati</taxon>
        <taxon>Bacteroidota</taxon>
        <taxon>Bacteroidia</taxon>
        <taxon>Bacteroidales</taxon>
        <taxon>Prevotellaceae</taxon>
        <taxon>Segatella</taxon>
    </lineage>
</organism>
<dbReference type="InterPro" id="IPR029063">
    <property type="entry name" value="SAM-dependent_MTases_sf"/>
</dbReference>
<dbReference type="PROSITE" id="PS00092">
    <property type="entry name" value="N6_MTASE"/>
    <property type="match status" value="1"/>
</dbReference>
<feature type="domain" description="DNA methylase adenine-specific" evidence="8">
    <location>
        <begin position="172"/>
        <end position="478"/>
    </location>
</feature>
<proteinExistence type="inferred from homology"/>
<dbReference type="EC" id="2.1.1.72" evidence="2"/>